<reference evidence="1 2" key="1">
    <citation type="submission" date="2016-09" db="EMBL/GenBank/DDBJ databases">
        <authorList>
            <person name="Capua I."/>
            <person name="De Benedictis P."/>
            <person name="Joannis T."/>
            <person name="Lombin L.H."/>
            <person name="Cattoli G."/>
        </authorList>
    </citation>
    <scope>NUCLEOTIDE SEQUENCE [LARGE SCALE GENOMIC DNA]</scope>
    <source>
        <strain evidence="1 2">IMI 309357</strain>
    </source>
</reference>
<sequence>TINLVLRDVLIIKFGPVQGEALPHHHFVWVCGGLRDCSSKYSDEGPRLDVKAVRLPKTFHAWSLVAIGGVQVEFTDNLANHLLLIEEENGMKLLLFHHVSFLRCHRSSMFPVGFLEETRETLQILFPESDFGGLGITQRRRWSWFQKLLSKQPCPPIDWRLGADGTLSAEARRIERFSFWRNRLIVLKQAYDDATPRTLSQWWHDRRNRVFLVHFLVGNLAFGTRRVGGHCSVCAKRIASFETVNLSNLR</sequence>
<comment type="caution">
    <text evidence="1">The sequence shown here is derived from an EMBL/GenBank/DDBJ whole genome shotgun (WGS) entry which is preliminary data.</text>
</comment>
<dbReference type="GeneID" id="34557068"/>
<organism evidence="1 2">
    <name type="scientific">Colletotrichum orchidophilum</name>
    <dbReference type="NCBI Taxonomy" id="1209926"/>
    <lineage>
        <taxon>Eukaryota</taxon>
        <taxon>Fungi</taxon>
        <taxon>Dikarya</taxon>
        <taxon>Ascomycota</taxon>
        <taxon>Pezizomycotina</taxon>
        <taxon>Sordariomycetes</taxon>
        <taxon>Hypocreomycetidae</taxon>
        <taxon>Glomerellales</taxon>
        <taxon>Glomerellaceae</taxon>
        <taxon>Colletotrichum</taxon>
    </lineage>
</organism>
<accession>A0A1G4BHH4</accession>
<name>A0A1G4BHH4_9PEZI</name>
<dbReference type="RefSeq" id="XP_022477977.1">
    <property type="nucleotide sequence ID" value="XM_022615558.1"/>
</dbReference>
<gene>
    <name evidence="1" type="ORF">CORC01_03909</name>
</gene>
<evidence type="ECO:0000313" key="2">
    <source>
        <dbReference type="Proteomes" id="UP000176998"/>
    </source>
</evidence>
<dbReference type="OrthoDB" id="5428890at2759"/>
<keyword evidence="2" id="KW-1185">Reference proteome</keyword>
<dbReference type="AlphaFoldDB" id="A0A1G4BHH4"/>
<evidence type="ECO:0000313" key="1">
    <source>
        <dbReference type="EMBL" id="OHF00835.1"/>
    </source>
</evidence>
<proteinExistence type="predicted"/>
<dbReference type="EMBL" id="MJBS01000024">
    <property type="protein sequence ID" value="OHF00835.1"/>
    <property type="molecule type" value="Genomic_DNA"/>
</dbReference>
<protein>
    <submittedName>
        <fullName evidence="1">Uncharacterized protein</fullName>
    </submittedName>
</protein>
<feature type="non-terminal residue" evidence="1">
    <location>
        <position position="1"/>
    </location>
</feature>
<dbReference type="Proteomes" id="UP000176998">
    <property type="component" value="Unassembled WGS sequence"/>
</dbReference>